<sequence length="151" mass="16626">MTRERRTHAMVPESPDETRSLTALEKDDWGAAPPDATHLMSTVHRLRHVPVGELSPGDLRVLIGQNVGVDVLVPRALAVLRAEPLVTGTYYPGDLLVAVLELPVSYWTAHPAEHAEVERVLDGLVVEDSQLRADIKLFRDVTGTLRSPGQR</sequence>
<evidence type="ECO:0000313" key="2">
    <source>
        <dbReference type="Proteomes" id="UP000520767"/>
    </source>
</evidence>
<dbReference type="CDD" id="cd20691">
    <property type="entry name" value="CdiI_EC536-like"/>
    <property type="match status" value="1"/>
</dbReference>
<gene>
    <name evidence="1" type="ORF">FHR82_000999</name>
</gene>
<protein>
    <submittedName>
        <fullName evidence="1">Uncharacterized protein</fullName>
    </submittedName>
</protein>
<name>A0A7W7Q0U9_9PSEU</name>
<dbReference type="Proteomes" id="UP000520767">
    <property type="component" value="Unassembled WGS sequence"/>
</dbReference>
<keyword evidence="2" id="KW-1185">Reference proteome</keyword>
<proteinExistence type="predicted"/>
<evidence type="ECO:0000313" key="1">
    <source>
        <dbReference type="EMBL" id="MBB4904789.1"/>
    </source>
</evidence>
<dbReference type="InterPro" id="IPR040547">
    <property type="entry name" value="CdiI"/>
</dbReference>
<dbReference type="AlphaFoldDB" id="A0A7W7Q0U9"/>
<dbReference type="RefSeq" id="WP_311770872.1">
    <property type="nucleotide sequence ID" value="NZ_JACHJQ010000001.1"/>
</dbReference>
<reference evidence="1 2" key="1">
    <citation type="submission" date="2020-08" db="EMBL/GenBank/DDBJ databases">
        <title>Genomic Encyclopedia of Type Strains, Phase III (KMG-III): the genomes of soil and plant-associated and newly described type strains.</title>
        <authorList>
            <person name="Whitman W."/>
        </authorList>
    </citation>
    <scope>NUCLEOTIDE SEQUENCE [LARGE SCALE GENOMIC DNA]</scope>
    <source>
        <strain evidence="1 2">CECT 8960</strain>
    </source>
</reference>
<dbReference type="Pfam" id="PF18616">
    <property type="entry name" value="CdiI_3"/>
    <property type="match status" value="1"/>
</dbReference>
<dbReference type="EMBL" id="JACHJQ010000001">
    <property type="protein sequence ID" value="MBB4904789.1"/>
    <property type="molecule type" value="Genomic_DNA"/>
</dbReference>
<comment type="caution">
    <text evidence="1">The sequence shown here is derived from an EMBL/GenBank/DDBJ whole genome shotgun (WGS) entry which is preliminary data.</text>
</comment>
<accession>A0A7W7Q0U9</accession>
<organism evidence="1 2">
    <name type="scientific">Actinophytocola algeriensis</name>
    <dbReference type="NCBI Taxonomy" id="1768010"/>
    <lineage>
        <taxon>Bacteria</taxon>
        <taxon>Bacillati</taxon>
        <taxon>Actinomycetota</taxon>
        <taxon>Actinomycetes</taxon>
        <taxon>Pseudonocardiales</taxon>
        <taxon>Pseudonocardiaceae</taxon>
    </lineage>
</organism>